<dbReference type="PROSITE" id="PS51257">
    <property type="entry name" value="PROKAR_LIPOPROTEIN"/>
    <property type="match status" value="1"/>
</dbReference>
<dbReference type="PANTHER" id="PTHR42852:SF6">
    <property type="entry name" value="THIOL:DISULFIDE INTERCHANGE PROTEIN DSBE"/>
    <property type="match status" value="1"/>
</dbReference>
<dbReference type="GO" id="GO:0030313">
    <property type="term" value="C:cell envelope"/>
    <property type="evidence" value="ECO:0007669"/>
    <property type="project" value="UniProtKB-SubCell"/>
</dbReference>
<keyword evidence="6" id="KW-0732">Signal</keyword>
<evidence type="ECO:0000256" key="3">
    <source>
        <dbReference type="ARBA" id="ARBA00022968"/>
    </source>
</evidence>
<keyword evidence="9" id="KW-1185">Reference proteome</keyword>
<dbReference type="Proteomes" id="UP000219440">
    <property type="component" value="Unassembled WGS sequence"/>
</dbReference>
<evidence type="ECO:0000256" key="4">
    <source>
        <dbReference type="ARBA" id="ARBA00023157"/>
    </source>
</evidence>
<dbReference type="GO" id="GO:0016209">
    <property type="term" value="F:antioxidant activity"/>
    <property type="evidence" value="ECO:0007669"/>
    <property type="project" value="InterPro"/>
</dbReference>
<dbReference type="EMBL" id="OCST01000005">
    <property type="protein sequence ID" value="SOE72982.1"/>
    <property type="molecule type" value="Genomic_DNA"/>
</dbReference>
<dbReference type="InterPro" id="IPR036249">
    <property type="entry name" value="Thioredoxin-like_sf"/>
</dbReference>
<dbReference type="InterPro" id="IPR000866">
    <property type="entry name" value="AhpC/TSA"/>
</dbReference>
<keyword evidence="3" id="KW-0735">Signal-anchor</keyword>
<accession>A0A2C9A1U8</accession>
<evidence type="ECO:0000256" key="2">
    <source>
        <dbReference type="ARBA" id="ARBA00022748"/>
    </source>
</evidence>
<dbReference type="AlphaFoldDB" id="A0A2C9A1U8"/>
<evidence type="ECO:0000256" key="5">
    <source>
        <dbReference type="ARBA" id="ARBA00023284"/>
    </source>
</evidence>
<gene>
    <name evidence="8" type="ORF">SAMN06296378_2686</name>
</gene>
<feature type="domain" description="Thioredoxin" evidence="7">
    <location>
        <begin position="47"/>
        <end position="193"/>
    </location>
</feature>
<dbReference type="Pfam" id="PF00578">
    <property type="entry name" value="AhpC-TSA"/>
    <property type="match status" value="1"/>
</dbReference>
<dbReference type="PANTHER" id="PTHR42852">
    <property type="entry name" value="THIOL:DISULFIDE INTERCHANGE PROTEIN DSBE"/>
    <property type="match status" value="1"/>
</dbReference>
<dbReference type="GO" id="GO:0016853">
    <property type="term" value="F:isomerase activity"/>
    <property type="evidence" value="ECO:0007669"/>
    <property type="project" value="UniProtKB-KW"/>
</dbReference>
<evidence type="ECO:0000256" key="6">
    <source>
        <dbReference type="SAM" id="SignalP"/>
    </source>
</evidence>
<protein>
    <submittedName>
        <fullName evidence="8">Thiol-disulfide isomerase or thioredoxin</fullName>
    </submittedName>
</protein>
<dbReference type="RefSeq" id="WP_097061727.1">
    <property type="nucleotide sequence ID" value="NZ_BMLC01000004.1"/>
</dbReference>
<dbReference type="CDD" id="cd02966">
    <property type="entry name" value="TlpA_like_family"/>
    <property type="match status" value="1"/>
</dbReference>
<dbReference type="SUPFAM" id="SSF52833">
    <property type="entry name" value="Thioredoxin-like"/>
    <property type="match status" value="1"/>
</dbReference>
<comment type="subcellular location">
    <subcellularLocation>
        <location evidence="1">Cell envelope</location>
    </subcellularLocation>
</comment>
<dbReference type="GO" id="GO:0017004">
    <property type="term" value="P:cytochrome complex assembly"/>
    <property type="evidence" value="ECO:0007669"/>
    <property type="project" value="UniProtKB-KW"/>
</dbReference>
<evidence type="ECO:0000259" key="7">
    <source>
        <dbReference type="PROSITE" id="PS51352"/>
    </source>
</evidence>
<evidence type="ECO:0000313" key="9">
    <source>
        <dbReference type="Proteomes" id="UP000219440"/>
    </source>
</evidence>
<dbReference type="InterPro" id="IPR013766">
    <property type="entry name" value="Thioredoxin_domain"/>
</dbReference>
<sequence length="196" mass="20494">MKRAIAVAIVAVFALAGCTQADDSLASQYQNGSGQGYISGDGAFTEIAVVDRGEPIAFSGPSADEETISSSDFAGQVHVVNFWYASCPPCRAEAPDLASLSTEYSDVPFLGINIFDNVQTAQVFESKYGIEYPSIFDAKSNSVQLAFATAGAVAPNAVPTTIVIDRDGRVAARISGRIADTGILAAMIDTVIAEQQ</sequence>
<keyword evidence="2" id="KW-0201">Cytochrome c-type biogenesis</keyword>
<proteinExistence type="predicted"/>
<dbReference type="OrthoDB" id="9796554at2"/>
<organism evidence="8 9">
    <name type="scientific">Salinibacterium xinjiangense</name>
    <dbReference type="NCBI Taxonomy" id="386302"/>
    <lineage>
        <taxon>Bacteria</taxon>
        <taxon>Bacillati</taxon>
        <taxon>Actinomycetota</taxon>
        <taxon>Actinomycetes</taxon>
        <taxon>Micrococcales</taxon>
        <taxon>Microbacteriaceae</taxon>
        <taxon>Salinibacterium</taxon>
    </lineage>
</organism>
<dbReference type="GO" id="GO:0016491">
    <property type="term" value="F:oxidoreductase activity"/>
    <property type="evidence" value="ECO:0007669"/>
    <property type="project" value="InterPro"/>
</dbReference>
<dbReference type="InterPro" id="IPR050553">
    <property type="entry name" value="Thioredoxin_ResA/DsbE_sf"/>
</dbReference>
<keyword evidence="8" id="KW-0413">Isomerase</keyword>
<evidence type="ECO:0000256" key="1">
    <source>
        <dbReference type="ARBA" id="ARBA00004196"/>
    </source>
</evidence>
<dbReference type="Gene3D" id="3.40.30.10">
    <property type="entry name" value="Glutaredoxin"/>
    <property type="match status" value="1"/>
</dbReference>
<name>A0A2C9A1U8_9MICO</name>
<feature type="signal peptide" evidence="6">
    <location>
        <begin position="1"/>
        <end position="21"/>
    </location>
</feature>
<feature type="chain" id="PRO_5012226012" evidence="6">
    <location>
        <begin position="22"/>
        <end position="196"/>
    </location>
</feature>
<evidence type="ECO:0000313" key="8">
    <source>
        <dbReference type="EMBL" id="SOE72982.1"/>
    </source>
</evidence>
<dbReference type="PROSITE" id="PS51352">
    <property type="entry name" value="THIOREDOXIN_2"/>
    <property type="match status" value="1"/>
</dbReference>
<reference evidence="8 9" key="1">
    <citation type="submission" date="2017-09" db="EMBL/GenBank/DDBJ databases">
        <authorList>
            <person name="Ehlers B."/>
            <person name="Leendertz F.H."/>
        </authorList>
    </citation>
    <scope>NUCLEOTIDE SEQUENCE [LARGE SCALE GENOMIC DNA]</scope>
    <source>
        <strain evidence="8 9">CGMCC 1.05381</strain>
    </source>
</reference>
<keyword evidence="4" id="KW-1015">Disulfide bond</keyword>
<keyword evidence="3" id="KW-0812">Transmembrane</keyword>
<keyword evidence="5" id="KW-0676">Redox-active center</keyword>